<sequence>MGKSTLTSTPPFLLFKQTSKSQAEECKHQNLLLHSCSFFSFFACTSACVPSVHLRFLLSTPRSRSPLMLSALGLQVLGYNGEEKKKKEKEEEKEEEEEET</sequence>
<name>A0A5B7FHA9_PORTR</name>
<evidence type="ECO:0000313" key="1">
    <source>
        <dbReference type="EMBL" id="MPC44308.1"/>
    </source>
</evidence>
<reference evidence="1 2" key="1">
    <citation type="submission" date="2019-05" db="EMBL/GenBank/DDBJ databases">
        <title>Another draft genome of Portunus trituberculatus and its Hox gene families provides insights of decapod evolution.</title>
        <authorList>
            <person name="Jeong J.-H."/>
            <person name="Song I."/>
            <person name="Kim S."/>
            <person name="Choi T."/>
            <person name="Kim D."/>
            <person name="Ryu S."/>
            <person name="Kim W."/>
        </authorList>
    </citation>
    <scope>NUCLEOTIDE SEQUENCE [LARGE SCALE GENOMIC DNA]</scope>
    <source>
        <tissue evidence="1">Muscle</tissue>
    </source>
</reference>
<gene>
    <name evidence="1" type="ORF">E2C01_037979</name>
</gene>
<dbReference type="EMBL" id="VSRR010006220">
    <property type="protein sequence ID" value="MPC44308.1"/>
    <property type="molecule type" value="Genomic_DNA"/>
</dbReference>
<comment type="caution">
    <text evidence="1">The sequence shown here is derived from an EMBL/GenBank/DDBJ whole genome shotgun (WGS) entry which is preliminary data.</text>
</comment>
<dbReference type="AlphaFoldDB" id="A0A5B7FHA9"/>
<proteinExistence type="predicted"/>
<accession>A0A5B7FHA9</accession>
<organism evidence="1 2">
    <name type="scientific">Portunus trituberculatus</name>
    <name type="common">Swimming crab</name>
    <name type="synonym">Neptunus trituberculatus</name>
    <dbReference type="NCBI Taxonomy" id="210409"/>
    <lineage>
        <taxon>Eukaryota</taxon>
        <taxon>Metazoa</taxon>
        <taxon>Ecdysozoa</taxon>
        <taxon>Arthropoda</taxon>
        <taxon>Crustacea</taxon>
        <taxon>Multicrustacea</taxon>
        <taxon>Malacostraca</taxon>
        <taxon>Eumalacostraca</taxon>
        <taxon>Eucarida</taxon>
        <taxon>Decapoda</taxon>
        <taxon>Pleocyemata</taxon>
        <taxon>Brachyura</taxon>
        <taxon>Eubrachyura</taxon>
        <taxon>Portunoidea</taxon>
        <taxon>Portunidae</taxon>
        <taxon>Portuninae</taxon>
        <taxon>Portunus</taxon>
    </lineage>
</organism>
<evidence type="ECO:0000313" key="2">
    <source>
        <dbReference type="Proteomes" id="UP000324222"/>
    </source>
</evidence>
<protein>
    <submittedName>
        <fullName evidence="1">Uncharacterized protein</fullName>
    </submittedName>
</protein>
<dbReference type="Proteomes" id="UP000324222">
    <property type="component" value="Unassembled WGS sequence"/>
</dbReference>
<keyword evidence="2" id="KW-1185">Reference proteome</keyword>